<dbReference type="EMBL" id="KQ434978">
    <property type="protein sequence ID" value="KZC12975.1"/>
    <property type="molecule type" value="Genomic_DNA"/>
</dbReference>
<dbReference type="InterPro" id="IPR050278">
    <property type="entry name" value="Serine_Prot_S9B/DPPIV"/>
</dbReference>
<dbReference type="Gene3D" id="2.140.10.30">
    <property type="entry name" value="Dipeptidylpeptidase IV, N-terminal domain"/>
    <property type="match status" value="1"/>
</dbReference>
<protein>
    <submittedName>
        <fullName evidence="4">Dipeptidyl aminopeptidase-like protein 6</fullName>
    </submittedName>
</protein>
<accession>A0A154PM65</accession>
<dbReference type="InterPro" id="IPR001375">
    <property type="entry name" value="Peptidase_S9_cat"/>
</dbReference>
<reference evidence="4 5" key="1">
    <citation type="submission" date="2015-07" db="EMBL/GenBank/DDBJ databases">
        <title>The genome of Dufourea novaeangliae.</title>
        <authorList>
            <person name="Pan H."/>
            <person name="Kapheim K."/>
        </authorList>
    </citation>
    <scope>NUCLEOTIDE SEQUENCE [LARGE SCALE GENOMIC DNA]</scope>
    <source>
        <strain evidence="4">0120121106</strain>
        <tissue evidence="4">Whole body</tissue>
    </source>
</reference>
<keyword evidence="5" id="KW-1185">Reference proteome</keyword>
<dbReference type="OrthoDB" id="16520at2759"/>
<keyword evidence="4" id="KW-0645">Protease</keyword>
<sequence>MTPPSLSQAYDINNEPGAKIRPTSRRLSLGLSSVSTTESAVPYEESQLGLVLLSSRNMILGLVKGGGMDGRMFLAVDLSNHSESQYSINNTIVQNPSHSFEQPSLDPCLDKISLFPYSSPETRLVPDNAVGRSDRQQLPHNKPPPKPPRIRQVTRHDASDGGEGWMGEKGAADGSKNALINCCHVKLEPRRDNSETVHVLVQPEAPHHPDTFPGAEDLCFGGNYGWQVQLAIECSGLTIARLVPLKTKYVVVPAFSRFPDKISRNSLRRFATSAGLSNGKHLVLDLESVNDVEKPLRREERTRREEELWIGWCWTSAPGVARGLPWGPRGSRLARERTNLSRTTKDTGGIGGGGRYERQRKHREELLAAASRRDRPGRRSPFKVSSEFLPEDFYNLEDEIDELRKLEKPRGNAEKVKVIGFGKTTTGRRECESNWYVDELLYWSGRRLTLDECLRDDLTPHRLTPTWISHDKFVYQADDGSLTLLDTSNNSVSLLVSNHTLRQLNVQGYQCSADLRYVLFKHNVKPVYRHTFTAFYTVYDVTNDHHTPLRLHTSRRMQQTRLQHAAWLGNTSGLLMVSENDIYVRMSPSAAEDSRLTDTGVPGVIYNGVPDWLYQEEVMPRPEGAWPSPDGTHLLYASFNDTKVTALEFPWFGTQPGHDGPSSSPLTAPRRGTFPPSKSVRYPTPGSSNPEVDLWLLELVNVTSPTNGTGNTTTASKTKLKPPPALDGQEYYIISAGWVGDNSSHVAVVWMTRSQNLSVVSACRSPLWECEETHSERAPEGQWLDAQPHPLFAPDGDSFLLLAAVQEGDKEHFTHIKHVTLTQQRIAVLSHGRYEVSEILAWDTKAHLVYYLGTRERRPGQRHLYVVRDPTADDPRRLEPLCVTCDLGEVLWSSRFYYTNCTHFSASVSPPVLDDSQGYYVLHCEGPGLPLAGIHLMTSHKMMRLLYDTRIQRGDKLSQLALPTRRSFEVPLPQGWKAQVQLLLPPSWREELRDAAFPVLVEVNGRPGSEAVTDRFKIDWGTYMSSHNDVVYVRLDVRGARGQGKRDLFRKIGGVEVQDQLTVLRHLLKTLKYLDVTRVGVWGWGYGGYVTAMVLGNQENVFKCGVAVNPIADWLYYNSAFTERVLGAPADNYKGYVEADLTQRARLVPSHSLYLLHGLADLTAPYTHGVAFAKALSEAGIIFRYQSYADEDHALAGVLEHAYRSMEDFLAECLSLDAS</sequence>
<dbReference type="Gene3D" id="3.40.50.1820">
    <property type="entry name" value="alpha/beta hydrolase"/>
    <property type="match status" value="1"/>
</dbReference>
<dbReference type="Pfam" id="PF00326">
    <property type="entry name" value="Peptidase_S9"/>
    <property type="match status" value="1"/>
</dbReference>
<evidence type="ECO:0000259" key="2">
    <source>
        <dbReference type="Pfam" id="PF00326"/>
    </source>
</evidence>
<dbReference type="SUPFAM" id="SSF82171">
    <property type="entry name" value="DPP6 N-terminal domain-like"/>
    <property type="match status" value="1"/>
</dbReference>
<keyword evidence="4" id="KW-0031">Aminopeptidase</keyword>
<evidence type="ECO:0000256" key="1">
    <source>
        <dbReference type="SAM" id="MobiDB-lite"/>
    </source>
</evidence>
<feature type="domain" description="Dipeptidylpeptidase IV N-terminal" evidence="3">
    <location>
        <begin position="512"/>
        <end position="930"/>
    </location>
</feature>
<evidence type="ECO:0000313" key="4">
    <source>
        <dbReference type="EMBL" id="KZC12975.1"/>
    </source>
</evidence>
<feature type="domain" description="Peptidase S9 prolyl oligopeptidase catalytic" evidence="2">
    <location>
        <begin position="1018"/>
        <end position="1215"/>
    </location>
</feature>
<evidence type="ECO:0000313" key="5">
    <source>
        <dbReference type="Proteomes" id="UP000076502"/>
    </source>
</evidence>
<evidence type="ECO:0000259" key="3">
    <source>
        <dbReference type="Pfam" id="PF00930"/>
    </source>
</evidence>
<dbReference type="PANTHER" id="PTHR11731:SF187">
    <property type="entry name" value="INACTIVE DIPEPTIDYL PEPTIDASE 10-LIKE PROTEIN"/>
    <property type="match status" value="1"/>
</dbReference>
<name>A0A154PM65_DUFNO</name>
<dbReference type="GO" id="GO:0008236">
    <property type="term" value="F:serine-type peptidase activity"/>
    <property type="evidence" value="ECO:0007669"/>
    <property type="project" value="InterPro"/>
</dbReference>
<keyword evidence="4" id="KW-0378">Hydrolase</keyword>
<dbReference type="AlphaFoldDB" id="A0A154PM65"/>
<dbReference type="SUPFAM" id="SSF53474">
    <property type="entry name" value="alpha/beta-Hydrolases"/>
    <property type="match status" value="1"/>
</dbReference>
<feature type="region of interest" description="Disordered" evidence="1">
    <location>
        <begin position="652"/>
        <end position="687"/>
    </location>
</feature>
<dbReference type="GO" id="GO:0008239">
    <property type="term" value="F:dipeptidyl-peptidase activity"/>
    <property type="evidence" value="ECO:0007669"/>
    <property type="project" value="TreeGrafter"/>
</dbReference>
<dbReference type="Proteomes" id="UP000076502">
    <property type="component" value="Unassembled WGS sequence"/>
</dbReference>
<feature type="region of interest" description="Disordered" evidence="1">
    <location>
        <begin position="123"/>
        <end position="171"/>
    </location>
</feature>
<dbReference type="GO" id="GO:0006508">
    <property type="term" value="P:proteolysis"/>
    <property type="evidence" value="ECO:0007669"/>
    <property type="project" value="InterPro"/>
</dbReference>
<proteinExistence type="predicted"/>
<dbReference type="InterPro" id="IPR029058">
    <property type="entry name" value="AB_hydrolase_fold"/>
</dbReference>
<dbReference type="STRING" id="178035.A0A154PM65"/>
<dbReference type="Pfam" id="PF00930">
    <property type="entry name" value="DPPIV_N"/>
    <property type="match status" value="1"/>
</dbReference>
<organism evidence="4 5">
    <name type="scientific">Dufourea novaeangliae</name>
    <name type="common">Sweat bee</name>
    <dbReference type="NCBI Taxonomy" id="178035"/>
    <lineage>
        <taxon>Eukaryota</taxon>
        <taxon>Metazoa</taxon>
        <taxon>Ecdysozoa</taxon>
        <taxon>Arthropoda</taxon>
        <taxon>Hexapoda</taxon>
        <taxon>Insecta</taxon>
        <taxon>Pterygota</taxon>
        <taxon>Neoptera</taxon>
        <taxon>Endopterygota</taxon>
        <taxon>Hymenoptera</taxon>
        <taxon>Apocrita</taxon>
        <taxon>Aculeata</taxon>
        <taxon>Apoidea</taxon>
        <taxon>Anthophila</taxon>
        <taxon>Halictidae</taxon>
        <taxon>Rophitinae</taxon>
        <taxon>Dufourea</taxon>
    </lineage>
</organism>
<dbReference type="GO" id="GO:0004177">
    <property type="term" value="F:aminopeptidase activity"/>
    <property type="evidence" value="ECO:0007669"/>
    <property type="project" value="UniProtKB-KW"/>
</dbReference>
<gene>
    <name evidence="4" type="ORF">WN55_04872</name>
</gene>
<dbReference type="GO" id="GO:0005886">
    <property type="term" value="C:plasma membrane"/>
    <property type="evidence" value="ECO:0007669"/>
    <property type="project" value="TreeGrafter"/>
</dbReference>
<dbReference type="InterPro" id="IPR002469">
    <property type="entry name" value="Peptidase_S9B_N"/>
</dbReference>
<dbReference type="PANTHER" id="PTHR11731">
    <property type="entry name" value="PROTEASE FAMILY S9B,C DIPEPTIDYL-PEPTIDASE IV-RELATED"/>
    <property type="match status" value="1"/>
</dbReference>